<accession>A0A9J5ZVL6</accession>
<evidence type="ECO:0000313" key="1">
    <source>
        <dbReference type="EMBL" id="KAG5616123.1"/>
    </source>
</evidence>
<dbReference type="AlphaFoldDB" id="A0A9J5ZVL6"/>
<comment type="caution">
    <text evidence="1">The sequence shown here is derived from an EMBL/GenBank/DDBJ whole genome shotgun (WGS) entry which is preliminary data.</text>
</comment>
<dbReference type="EMBL" id="JACXVP010000003">
    <property type="protein sequence ID" value="KAG5616123.1"/>
    <property type="molecule type" value="Genomic_DNA"/>
</dbReference>
<protein>
    <submittedName>
        <fullName evidence="1">Uncharacterized protein</fullName>
    </submittedName>
</protein>
<organism evidence="1 2">
    <name type="scientific">Solanum commersonii</name>
    <name type="common">Commerson's wild potato</name>
    <name type="synonym">Commerson's nightshade</name>
    <dbReference type="NCBI Taxonomy" id="4109"/>
    <lineage>
        <taxon>Eukaryota</taxon>
        <taxon>Viridiplantae</taxon>
        <taxon>Streptophyta</taxon>
        <taxon>Embryophyta</taxon>
        <taxon>Tracheophyta</taxon>
        <taxon>Spermatophyta</taxon>
        <taxon>Magnoliopsida</taxon>
        <taxon>eudicotyledons</taxon>
        <taxon>Gunneridae</taxon>
        <taxon>Pentapetalae</taxon>
        <taxon>asterids</taxon>
        <taxon>lamiids</taxon>
        <taxon>Solanales</taxon>
        <taxon>Solanaceae</taxon>
        <taxon>Solanoideae</taxon>
        <taxon>Solaneae</taxon>
        <taxon>Solanum</taxon>
    </lineage>
</organism>
<gene>
    <name evidence="1" type="ORF">H5410_015947</name>
</gene>
<evidence type="ECO:0000313" key="2">
    <source>
        <dbReference type="Proteomes" id="UP000824120"/>
    </source>
</evidence>
<reference evidence="1 2" key="1">
    <citation type="submission" date="2020-09" db="EMBL/GenBank/DDBJ databases">
        <title>De no assembly of potato wild relative species, Solanum commersonii.</title>
        <authorList>
            <person name="Cho K."/>
        </authorList>
    </citation>
    <scope>NUCLEOTIDE SEQUENCE [LARGE SCALE GENOMIC DNA]</scope>
    <source>
        <strain evidence="1">LZ3.2</strain>
        <tissue evidence="1">Leaf</tissue>
    </source>
</reference>
<sequence>FKLRLRLTWSKFFAESELLLRSGRWRAAWSRLAAPLAGFCRPPLLAAVHAAVSHPIFFGRTTLGTFLGLET</sequence>
<dbReference type="Proteomes" id="UP000824120">
    <property type="component" value="Chromosome 3"/>
</dbReference>
<keyword evidence="2" id="KW-1185">Reference proteome</keyword>
<proteinExistence type="predicted"/>
<feature type="non-terminal residue" evidence="1">
    <location>
        <position position="1"/>
    </location>
</feature>
<name>A0A9J5ZVL6_SOLCO</name>